<evidence type="ECO:0000256" key="4">
    <source>
        <dbReference type="ARBA" id="ARBA00022989"/>
    </source>
</evidence>
<feature type="transmembrane region" description="Helical" evidence="6">
    <location>
        <begin position="46"/>
        <end position="68"/>
    </location>
</feature>
<organism evidence="8 9">
    <name type="scientific">Pendulispora brunnea</name>
    <dbReference type="NCBI Taxonomy" id="2905690"/>
    <lineage>
        <taxon>Bacteria</taxon>
        <taxon>Pseudomonadati</taxon>
        <taxon>Myxococcota</taxon>
        <taxon>Myxococcia</taxon>
        <taxon>Myxococcales</taxon>
        <taxon>Sorangiineae</taxon>
        <taxon>Pendulisporaceae</taxon>
        <taxon>Pendulispora</taxon>
    </lineage>
</organism>
<feature type="transmembrane region" description="Helical" evidence="6">
    <location>
        <begin position="270"/>
        <end position="292"/>
    </location>
</feature>
<evidence type="ECO:0000256" key="6">
    <source>
        <dbReference type="SAM" id="Phobius"/>
    </source>
</evidence>
<feature type="domain" description="Major facilitator superfamily (MFS) profile" evidence="7">
    <location>
        <begin position="11"/>
        <end position="454"/>
    </location>
</feature>
<dbReference type="PROSITE" id="PS50850">
    <property type="entry name" value="MFS"/>
    <property type="match status" value="1"/>
</dbReference>
<dbReference type="EMBL" id="CP089982">
    <property type="protein sequence ID" value="WXA90284.1"/>
    <property type="molecule type" value="Genomic_DNA"/>
</dbReference>
<reference evidence="8 9" key="1">
    <citation type="submission" date="2021-12" db="EMBL/GenBank/DDBJ databases">
        <title>Discovery of the Pendulisporaceae a myxobacterial family with distinct sporulation behavior and unique specialized metabolism.</title>
        <authorList>
            <person name="Garcia R."/>
            <person name="Popoff A."/>
            <person name="Bader C.D."/>
            <person name="Loehr J."/>
            <person name="Walesch S."/>
            <person name="Walt C."/>
            <person name="Boldt J."/>
            <person name="Bunk B."/>
            <person name="Haeckl F.J.F.P.J."/>
            <person name="Gunesch A.P."/>
            <person name="Birkelbach J."/>
            <person name="Nuebel U."/>
            <person name="Pietschmann T."/>
            <person name="Bach T."/>
            <person name="Mueller R."/>
        </authorList>
    </citation>
    <scope>NUCLEOTIDE SEQUENCE [LARGE SCALE GENOMIC DNA]</scope>
    <source>
        <strain evidence="8 9">MSr12523</strain>
    </source>
</reference>
<dbReference type="Gene3D" id="1.20.1250.20">
    <property type="entry name" value="MFS general substrate transporter like domains"/>
    <property type="match status" value="1"/>
</dbReference>
<dbReference type="CDD" id="cd17321">
    <property type="entry name" value="MFS_MMR_MDR_like"/>
    <property type="match status" value="1"/>
</dbReference>
<feature type="transmembrane region" description="Helical" evidence="6">
    <location>
        <begin position="298"/>
        <end position="320"/>
    </location>
</feature>
<dbReference type="Gene3D" id="1.20.1720.10">
    <property type="entry name" value="Multidrug resistance protein D"/>
    <property type="match status" value="1"/>
</dbReference>
<evidence type="ECO:0000259" key="7">
    <source>
        <dbReference type="PROSITE" id="PS50850"/>
    </source>
</evidence>
<dbReference type="InterPro" id="IPR020846">
    <property type="entry name" value="MFS_dom"/>
</dbReference>
<dbReference type="InterPro" id="IPR011701">
    <property type="entry name" value="MFS"/>
</dbReference>
<feature type="transmembrane region" description="Helical" evidence="6">
    <location>
        <begin position="138"/>
        <end position="162"/>
    </location>
</feature>
<keyword evidence="4 6" id="KW-1133">Transmembrane helix</keyword>
<keyword evidence="3 6" id="KW-0812">Transmembrane</keyword>
<feature type="transmembrane region" description="Helical" evidence="6">
    <location>
        <begin position="404"/>
        <end position="425"/>
    </location>
</feature>
<dbReference type="SUPFAM" id="SSF103473">
    <property type="entry name" value="MFS general substrate transporter"/>
    <property type="match status" value="1"/>
</dbReference>
<dbReference type="InterPro" id="IPR036259">
    <property type="entry name" value="MFS_trans_sf"/>
</dbReference>
<evidence type="ECO:0000313" key="8">
    <source>
        <dbReference type="EMBL" id="WXA90284.1"/>
    </source>
</evidence>
<feature type="transmembrane region" description="Helical" evidence="6">
    <location>
        <begin position="168"/>
        <end position="187"/>
    </location>
</feature>
<evidence type="ECO:0000256" key="2">
    <source>
        <dbReference type="ARBA" id="ARBA00022448"/>
    </source>
</evidence>
<comment type="subcellular location">
    <subcellularLocation>
        <location evidence="1">Membrane</location>
        <topology evidence="1">Multi-pass membrane protein</topology>
    </subcellularLocation>
</comment>
<evidence type="ECO:0000256" key="5">
    <source>
        <dbReference type="ARBA" id="ARBA00023136"/>
    </source>
</evidence>
<sequence length="455" mass="46587">MRTHARDLLWTVTATSFGFVVAQLDVTIVNVALPSIASDLGAGVAALQWVVDGYTLAFAVLLLSAGVLGDRYGSKRAYQCGFLLFGAASAACGLAPHAAALVAARAVQGAGAALLVPNSLALLNHATGHASDVRARAVGQWTAAGAISIAAGPVLGSLLLTAFGWRSIFLVNLPLCAIGVWLVGAHVPPAPKSNTPRGLDVPGQIFAVLALTGMTGAVIEWRPLGASHPVVAGGMLLALVAGAAFVWTEAHARTPMLPLRFFRRPNFTPAVAFGVLVNFTYYGMIFVLSLYLQQALGYSVLRAGLAYLPLTGSFFVSNLLSGRVAARVGSRLPMTVGALVGALGYVLLVRLDATSSYGEMLPAFLLIPSGMGFAVPAMTTATLASVDREWSGTASAVLNAARQAGAAIGVALFGALVAGGPAHIVTGVGRAALISTAMLLLGSALAWTSIRAGRH</sequence>
<keyword evidence="5 6" id="KW-0472">Membrane</keyword>
<dbReference type="PANTHER" id="PTHR42718:SF9">
    <property type="entry name" value="MAJOR FACILITATOR SUPERFAMILY MULTIDRUG TRANSPORTER MFSC"/>
    <property type="match status" value="1"/>
</dbReference>
<dbReference type="Pfam" id="PF07690">
    <property type="entry name" value="MFS_1"/>
    <property type="match status" value="1"/>
</dbReference>
<feature type="transmembrane region" description="Helical" evidence="6">
    <location>
        <begin position="231"/>
        <end position="250"/>
    </location>
</feature>
<keyword evidence="9" id="KW-1185">Reference proteome</keyword>
<name>A0ABZ2JUZ9_9BACT</name>
<evidence type="ECO:0000256" key="3">
    <source>
        <dbReference type="ARBA" id="ARBA00022692"/>
    </source>
</evidence>
<evidence type="ECO:0000256" key="1">
    <source>
        <dbReference type="ARBA" id="ARBA00004141"/>
    </source>
</evidence>
<dbReference type="RefSeq" id="WP_394840897.1">
    <property type="nucleotide sequence ID" value="NZ_CP089982.1"/>
</dbReference>
<feature type="transmembrane region" description="Helical" evidence="6">
    <location>
        <begin position="363"/>
        <end position="384"/>
    </location>
</feature>
<evidence type="ECO:0000313" key="9">
    <source>
        <dbReference type="Proteomes" id="UP001379533"/>
    </source>
</evidence>
<feature type="transmembrane region" description="Helical" evidence="6">
    <location>
        <begin position="332"/>
        <end position="351"/>
    </location>
</feature>
<proteinExistence type="predicted"/>
<dbReference type="Proteomes" id="UP001379533">
    <property type="component" value="Chromosome"/>
</dbReference>
<keyword evidence="2" id="KW-0813">Transport</keyword>
<protein>
    <submittedName>
        <fullName evidence="8">MFS transporter</fullName>
    </submittedName>
</protein>
<dbReference type="PANTHER" id="PTHR42718">
    <property type="entry name" value="MAJOR FACILITATOR SUPERFAMILY MULTIDRUG TRANSPORTER MFSC"/>
    <property type="match status" value="1"/>
</dbReference>
<gene>
    <name evidence="8" type="ORF">LZC95_27955</name>
</gene>
<feature type="transmembrane region" description="Helical" evidence="6">
    <location>
        <begin position="80"/>
        <end position="100"/>
    </location>
</feature>
<accession>A0ABZ2JUZ9</accession>
<feature type="transmembrane region" description="Helical" evidence="6">
    <location>
        <begin position="431"/>
        <end position="450"/>
    </location>
</feature>